<evidence type="ECO:0000256" key="1">
    <source>
        <dbReference type="ARBA" id="ARBA00004651"/>
    </source>
</evidence>
<evidence type="ECO:0000256" key="12">
    <source>
        <dbReference type="SAM" id="Phobius"/>
    </source>
</evidence>
<feature type="transmembrane region" description="Helical" evidence="12">
    <location>
        <begin position="351"/>
        <end position="380"/>
    </location>
</feature>
<sequence length="522" mass="57286">MKGLPVFDLVIIVIYLIGMILVGIYFSRNNKNSDQFTKASGLIPGWAIGLSIYATFLSSNTFLGVPGKAFGSNWNAFVFSLSMPLAAWVASRYFVPFYRSTGEISAYTHLEHRFGAWARTYAVVCFLLTQLARMGSIFFGIALSLQALTGYSMQMIMIVMGICIIIYTVMGGIEAVIWTEVVQAVVKTFGALLILYLIVSNMPGGVSKIIEIGKSAGKFSLGSFSPDFISSSFWVVLLYGFFINLNNFGMDQNYVQRYHTASSSKAASKSIWLCVWLYVPASLMFFIIGSALYAYYEVNPELVQAVKHQVAVERLPLQASAAQILELEKTLQPADYGDKIMPHFMVTKIPAGLVGLIVSAILSAAMSTISSGMNSSATVFTVDIYKRYFKPGITEQQNLRLLHLATVAFGLLGMGAGIAMIGVKSILDVWWELSGIFAAGMLGLFLLGMISRQTKNHEALLATLIGIAVIVWMTFSAQLPQQYEFLRSPLHKNMIIVIGTLSIFLAGILLTKLKNKNLKTAD</sequence>
<accession>A0A1W1YV32</accession>
<proteinExistence type="inferred from homology"/>
<keyword evidence="3" id="KW-0813">Transport</keyword>
<evidence type="ECO:0000256" key="6">
    <source>
        <dbReference type="ARBA" id="ARBA00022989"/>
    </source>
</evidence>
<dbReference type="InterPro" id="IPR038377">
    <property type="entry name" value="Na/Glc_symporter_sf"/>
</dbReference>
<keyword evidence="4" id="KW-1003">Cell membrane</keyword>
<feature type="transmembrane region" description="Helical" evidence="12">
    <location>
        <begin position="490"/>
        <end position="510"/>
    </location>
</feature>
<dbReference type="GO" id="GO:0006814">
    <property type="term" value="P:sodium ion transport"/>
    <property type="evidence" value="ECO:0007669"/>
    <property type="project" value="UniProtKB-KW"/>
</dbReference>
<evidence type="ECO:0000313" key="14">
    <source>
        <dbReference type="Proteomes" id="UP000192756"/>
    </source>
</evidence>
<dbReference type="GO" id="GO:0015293">
    <property type="term" value="F:symporter activity"/>
    <property type="evidence" value="ECO:0007669"/>
    <property type="project" value="TreeGrafter"/>
</dbReference>
<dbReference type="Proteomes" id="UP000192756">
    <property type="component" value="Unassembled WGS sequence"/>
</dbReference>
<dbReference type="CDD" id="cd11495">
    <property type="entry name" value="SLC5sbd_NIS-like_u3"/>
    <property type="match status" value="1"/>
</dbReference>
<comment type="subcellular location">
    <subcellularLocation>
        <location evidence="1">Cell membrane</location>
        <topology evidence="1">Multi-pass membrane protein</topology>
    </subcellularLocation>
</comment>
<evidence type="ECO:0000256" key="4">
    <source>
        <dbReference type="ARBA" id="ARBA00022475"/>
    </source>
</evidence>
<dbReference type="AlphaFoldDB" id="A0A1W1YV32"/>
<evidence type="ECO:0000256" key="9">
    <source>
        <dbReference type="ARBA" id="ARBA00023136"/>
    </source>
</evidence>
<feature type="transmembrane region" description="Helical" evidence="12">
    <location>
        <begin position="459"/>
        <end position="478"/>
    </location>
</feature>
<evidence type="ECO:0000256" key="2">
    <source>
        <dbReference type="ARBA" id="ARBA00006434"/>
    </source>
</evidence>
<keyword evidence="5 12" id="KW-0812">Transmembrane</keyword>
<dbReference type="RefSeq" id="WP_084236529.1">
    <property type="nucleotide sequence ID" value="NZ_FWXT01000001.1"/>
</dbReference>
<feature type="transmembrane region" description="Helical" evidence="12">
    <location>
        <begin position="228"/>
        <end position="249"/>
    </location>
</feature>
<dbReference type="PANTHER" id="PTHR42985">
    <property type="entry name" value="SODIUM-COUPLED MONOCARBOXYLATE TRANSPORTER"/>
    <property type="match status" value="1"/>
</dbReference>
<feature type="transmembrane region" description="Helical" evidence="12">
    <location>
        <begin position="39"/>
        <end position="56"/>
    </location>
</feature>
<evidence type="ECO:0000256" key="11">
    <source>
        <dbReference type="RuleBase" id="RU362091"/>
    </source>
</evidence>
<dbReference type="InterPro" id="IPR001734">
    <property type="entry name" value="Na/solute_symporter"/>
</dbReference>
<dbReference type="Gene3D" id="1.20.1730.10">
    <property type="entry name" value="Sodium/glucose cotransporter"/>
    <property type="match status" value="1"/>
</dbReference>
<dbReference type="PANTHER" id="PTHR42985:SF32">
    <property type="entry name" value="SODIUM IODIDE SYMPORTER"/>
    <property type="match status" value="1"/>
</dbReference>
<keyword evidence="8" id="KW-0406">Ion transport</keyword>
<keyword evidence="9 12" id="KW-0472">Membrane</keyword>
<feature type="transmembrane region" description="Helical" evidence="12">
    <location>
        <begin position="270"/>
        <end position="296"/>
    </location>
</feature>
<evidence type="ECO:0000256" key="10">
    <source>
        <dbReference type="ARBA" id="ARBA00023201"/>
    </source>
</evidence>
<dbReference type="Pfam" id="PF00474">
    <property type="entry name" value="SSF"/>
    <property type="match status" value="1"/>
</dbReference>
<dbReference type="STRING" id="151894.SAMN04488524_0184"/>
<feature type="transmembrane region" description="Helical" evidence="12">
    <location>
        <begin position="151"/>
        <end position="169"/>
    </location>
</feature>
<feature type="transmembrane region" description="Helical" evidence="12">
    <location>
        <begin position="6"/>
        <end position="27"/>
    </location>
</feature>
<name>A0A1W1YV32_9SPHI</name>
<evidence type="ECO:0000313" key="13">
    <source>
        <dbReference type="EMBL" id="SMC39973.1"/>
    </source>
</evidence>
<keyword evidence="7" id="KW-0915">Sodium</keyword>
<dbReference type="EMBL" id="FWXT01000001">
    <property type="protein sequence ID" value="SMC39973.1"/>
    <property type="molecule type" value="Genomic_DNA"/>
</dbReference>
<reference evidence="14" key="1">
    <citation type="submission" date="2017-04" db="EMBL/GenBank/DDBJ databases">
        <authorList>
            <person name="Varghese N."/>
            <person name="Submissions S."/>
        </authorList>
    </citation>
    <scope>NUCLEOTIDE SEQUENCE [LARGE SCALE GENOMIC DNA]</scope>
    <source>
        <strain evidence="14">DSM 12126</strain>
    </source>
</reference>
<gene>
    <name evidence="13" type="ORF">SAMN04488524_0184</name>
</gene>
<feature type="transmembrane region" description="Helical" evidence="12">
    <location>
        <begin position="116"/>
        <end position="145"/>
    </location>
</feature>
<dbReference type="NCBIfam" id="TIGR00813">
    <property type="entry name" value="sss"/>
    <property type="match status" value="1"/>
</dbReference>
<organism evidence="13 14">
    <name type="scientific">Pedobacter africanus</name>
    <dbReference type="NCBI Taxonomy" id="151894"/>
    <lineage>
        <taxon>Bacteria</taxon>
        <taxon>Pseudomonadati</taxon>
        <taxon>Bacteroidota</taxon>
        <taxon>Sphingobacteriia</taxon>
        <taxon>Sphingobacteriales</taxon>
        <taxon>Sphingobacteriaceae</taxon>
        <taxon>Pedobacter</taxon>
    </lineage>
</organism>
<dbReference type="GO" id="GO:0005886">
    <property type="term" value="C:plasma membrane"/>
    <property type="evidence" value="ECO:0007669"/>
    <property type="project" value="UniProtKB-SubCell"/>
</dbReference>
<evidence type="ECO:0000256" key="5">
    <source>
        <dbReference type="ARBA" id="ARBA00022692"/>
    </source>
</evidence>
<dbReference type="InterPro" id="IPR051163">
    <property type="entry name" value="Sodium:Solute_Symporter_SSF"/>
</dbReference>
<feature type="transmembrane region" description="Helical" evidence="12">
    <location>
        <begin position="76"/>
        <end position="95"/>
    </location>
</feature>
<comment type="similarity">
    <text evidence="2 11">Belongs to the sodium:solute symporter (SSF) (TC 2.A.21) family.</text>
</comment>
<evidence type="ECO:0000256" key="7">
    <source>
        <dbReference type="ARBA" id="ARBA00023053"/>
    </source>
</evidence>
<keyword evidence="10" id="KW-0739">Sodium transport</keyword>
<feature type="transmembrane region" description="Helical" evidence="12">
    <location>
        <begin position="401"/>
        <end position="423"/>
    </location>
</feature>
<dbReference type="PROSITE" id="PS50283">
    <property type="entry name" value="NA_SOLUT_SYMP_3"/>
    <property type="match status" value="1"/>
</dbReference>
<keyword evidence="6 12" id="KW-1133">Transmembrane helix</keyword>
<evidence type="ECO:0000256" key="8">
    <source>
        <dbReference type="ARBA" id="ARBA00023065"/>
    </source>
</evidence>
<dbReference type="OrthoDB" id="9803597at2"/>
<feature type="transmembrane region" description="Helical" evidence="12">
    <location>
        <begin position="429"/>
        <end position="447"/>
    </location>
</feature>
<evidence type="ECO:0000256" key="3">
    <source>
        <dbReference type="ARBA" id="ARBA00022448"/>
    </source>
</evidence>
<protein>
    <submittedName>
        <fullName evidence="13">Solute:Na+ symporter, SSS family</fullName>
    </submittedName>
</protein>
<keyword evidence="14" id="KW-1185">Reference proteome</keyword>